<dbReference type="RefSeq" id="WP_337337426.1">
    <property type="nucleotide sequence ID" value="NZ_JBBDGL010000001.1"/>
</dbReference>
<keyword evidence="1 3" id="KW-0808">Transferase</keyword>
<organism evidence="3 4">
    <name type="scientific">Microbacterium marmarense</name>
    <dbReference type="NCBI Taxonomy" id="3122051"/>
    <lineage>
        <taxon>Bacteria</taxon>
        <taxon>Bacillati</taxon>
        <taxon>Actinomycetota</taxon>
        <taxon>Actinomycetes</taxon>
        <taxon>Micrococcales</taxon>
        <taxon>Microbacteriaceae</taxon>
        <taxon>Microbacterium</taxon>
    </lineage>
</organism>
<dbReference type="GO" id="GO:0016740">
    <property type="term" value="F:transferase activity"/>
    <property type="evidence" value="ECO:0007669"/>
    <property type="project" value="UniProtKB-KW"/>
</dbReference>
<keyword evidence="4" id="KW-1185">Reference proteome</keyword>
<evidence type="ECO:0000259" key="2">
    <source>
        <dbReference type="Pfam" id="PF12804"/>
    </source>
</evidence>
<name>A0ABU8LRZ4_9MICO</name>
<comment type="caution">
    <text evidence="3">The sequence shown here is derived from an EMBL/GenBank/DDBJ whole genome shotgun (WGS) entry which is preliminary data.</text>
</comment>
<feature type="domain" description="MobA-like NTP transferase" evidence="2">
    <location>
        <begin position="9"/>
        <end position="167"/>
    </location>
</feature>
<dbReference type="InterPro" id="IPR029044">
    <property type="entry name" value="Nucleotide-diphossugar_trans"/>
</dbReference>
<dbReference type="SUPFAM" id="SSF53448">
    <property type="entry name" value="Nucleotide-diphospho-sugar transferases"/>
    <property type="match status" value="1"/>
</dbReference>
<reference evidence="3 4" key="1">
    <citation type="submission" date="2024-02" db="EMBL/GenBank/DDBJ databases">
        <authorList>
            <person name="Saticioglu I.B."/>
        </authorList>
    </citation>
    <scope>NUCLEOTIDE SEQUENCE [LARGE SCALE GENOMIC DNA]</scope>
    <source>
        <strain evidence="3 4">Mu-86</strain>
    </source>
</reference>
<proteinExistence type="predicted"/>
<protein>
    <submittedName>
        <fullName evidence="3">NTP transferase domain-containing protein</fullName>
    </submittedName>
</protein>
<dbReference type="EMBL" id="JBBDGL010000001">
    <property type="protein sequence ID" value="MEJ1155010.1"/>
    <property type="molecule type" value="Genomic_DNA"/>
</dbReference>
<evidence type="ECO:0000256" key="1">
    <source>
        <dbReference type="ARBA" id="ARBA00022679"/>
    </source>
</evidence>
<dbReference type="Proteomes" id="UP001368654">
    <property type="component" value="Unassembled WGS sequence"/>
</dbReference>
<dbReference type="PANTHER" id="PTHR19136:SF81">
    <property type="entry name" value="MOLYBDENUM COFACTOR GUANYLYLTRANSFERASE"/>
    <property type="match status" value="1"/>
</dbReference>
<accession>A0ABU8LRZ4</accession>
<gene>
    <name evidence="3" type="ORF">WDU96_05260</name>
</gene>
<dbReference type="Gene3D" id="3.90.550.10">
    <property type="entry name" value="Spore Coat Polysaccharide Biosynthesis Protein SpsA, Chain A"/>
    <property type="match status" value="1"/>
</dbReference>
<dbReference type="Pfam" id="PF12804">
    <property type="entry name" value="NTP_transf_3"/>
    <property type="match status" value="1"/>
</dbReference>
<sequence length="210" mass="22236">MTAAPALGAILLAGGRATRVDGASKPLFEVGGETLLRATCAAVLEAGARQIVVAGDVLDDALEVRWVREDPPFGGPAAGAVAAVESWSDETAPTWVFLLACDLPEVQAAVARLSEALPLLPDESDGACLADETSRPQWLIGIYRTRSLRRAASALPDRGQHATVRSLIDDLAITVLRAPAALTEDVDTWEDLAKARERVGHPTNPREETQ</sequence>
<evidence type="ECO:0000313" key="3">
    <source>
        <dbReference type="EMBL" id="MEJ1155010.1"/>
    </source>
</evidence>
<dbReference type="InterPro" id="IPR025877">
    <property type="entry name" value="MobA-like_NTP_Trfase"/>
</dbReference>
<evidence type="ECO:0000313" key="4">
    <source>
        <dbReference type="Proteomes" id="UP001368654"/>
    </source>
</evidence>
<dbReference type="PANTHER" id="PTHR19136">
    <property type="entry name" value="MOLYBDENUM COFACTOR GUANYLYLTRANSFERASE"/>
    <property type="match status" value="1"/>
</dbReference>